<dbReference type="PANTHER" id="PTHR28289:SF1">
    <property type="entry name" value="DASH COMPLEX SUBUNIT HSK3"/>
    <property type="match status" value="1"/>
</dbReference>
<dbReference type="InterPro" id="IPR013183">
    <property type="entry name" value="Hsk3-like"/>
</dbReference>
<dbReference type="GO" id="GO:0042729">
    <property type="term" value="C:DASH complex"/>
    <property type="evidence" value="ECO:0007669"/>
    <property type="project" value="TreeGrafter"/>
</dbReference>
<comment type="caution">
    <text evidence="1">The sequence shown here is derived from an EMBL/GenBank/DDBJ whole genome shotgun (WGS) entry which is preliminary data.</text>
</comment>
<dbReference type="OrthoDB" id="3358869at2759"/>
<dbReference type="Proteomes" id="UP000242180">
    <property type="component" value="Unassembled WGS sequence"/>
</dbReference>
<protein>
    <submittedName>
        <fullName evidence="1">Uncharacterized protein</fullName>
    </submittedName>
</protein>
<organism evidence="1 2">
    <name type="scientific">Syncephalastrum racemosum</name>
    <name type="common">Filamentous fungus</name>
    <dbReference type="NCBI Taxonomy" id="13706"/>
    <lineage>
        <taxon>Eukaryota</taxon>
        <taxon>Fungi</taxon>
        <taxon>Fungi incertae sedis</taxon>
        <taxon>Mucoromycota</taxon>
        <taxon>Mucoromycotina</taxon>
        <taxon>Mucoromycetes</taxon>
        <taxon>Mucorales</taxon>
        <taxon>Syncephalastraceae</taxon>
        <taxon>Syncephalastrum</taxon>
    </lineage>
</organism>
<gene>
    <name evidence="1" type="ORF">BCR43DRAFT_481097</name>
</gene>
<name>A0A1X2HRI7_SYNRA</name>
<dbReference type="EMBL" id="MCGN01000001">
    <property type="protein sequence ID" value="ORZ02151.1"/>
    <property type="molecule type" value="Genomic_DNA"/>
</dbReference>
<sequence length="77" mass="8699">MPEQERSSSSSTYTRMSKQMQYATLQSQLTKLDKNINTLKSNVNTAANYAPAFHKLQIIHASEFMAASKVLNEEEES</sequence>
<dbReference type="InParanoid" id="A0A1X2HRI7"/>
<dbReference type="InterPro" id="IPR042332">
    <property type="entry name" value="Hsk3"/>
</dbReference>
<dbReference type="GO" id="GO:0008608">
    <property type="term" value="P:attachment of spindle microtubules to kinetochore"/>
    <property type="evidence" value="ECO:0007669"/>
    <property type="project" value="InterPro"/>
</dbReference>
<dbReference type="AlphaFoldDB" id="A0A1X2HRI7"/>
<evidence type="ECO:0000313" key="2">
    <source>
        <dbReference type="Proteomes" id="UP000242180"/>
    </source>
</evidence>
<accession>A0A1X2HRI7</accession>
<dbReference type="GO" id="GO:0051010">
    <property type="term" value="F:microtubule plus-end binding"/>
    <property type="evidence" value="ECO:0007669"/>
    <property type="project" value="TreeGrafter"/>
</dbReference>
<evidence type="ECO:0000313" key="1">
    <source>
        <dbReference type="EMBL" id="ORZ02151.1"/>
    </source>
</evidence>
<reference evidence="1 2" key="1">
    <citation type="submission" date="2016-07" db="EMBL/GenBank/DDBJ databases">
        <title>Pervasive Adenine N6-methylation of Active Genes in Fungi.</title>
        <authorList>
            <consortium name="DOE Joint Genome Institute"/>
            <person name="Mondo S.J."/>
            <person name="Dannebaum R.O."/>
            <person name="Kuo R.C."/>
            <person name="Labutti K."/>
            <person name="Haridas S."/>
            <person name="Kuo A."/>
            <person name="Salamov A."/>
            <person name="Ahrendt S.R."/>
            <person name="Lipzen A."/>
            <person name="Sullivan W."/>
            <person name="Andreopoulos W.B."/>
            <person name="Clum A."/>
            <person name="Lindquist E."/>
            <person name="Daum C."/>
            <person name="Ramamoorthy G.K."/>
            <person name="Gryganskyi A."/>
            <person name="Culley D."/>
            <person name="Magnuson J.K."/>
            <person name="James T.Y."/>
            <person name="O'Malley M.A."/>
            <person name="Stajich J.E."/>
            <person name="Spatafora J.W."/>
            <person name="Visel A."/>
            <person name="Grigoriev I.V."/>
        </authorList>
    </citation>
    <scope>NUCLEOTIDE SEQUENCE [LARGE SCALE GENOMIC DNA]</scope>
    <source>
        <strain evidence="1 2">NRRL 2496</strain>
    </source>
</reference>
<keyword evidence="2" id="KW-1185">Reference proteome</keyword>
<proteinExistence type="predicted"/>
<dbReference type="FunCoup" id="A0A1X2HRI7">
    <property type="interactions" value="1"/>
</dbReference>
<dbReference type="Pfam" id="PF08227">
    <property type="entry name" value="DASH_Hsk3"/>
    <property type="match status" value="1"/>
</dbReference>
<dbReference type="PANTHER" id="PTHR28289">
    <property type="entry name" value="DASH COMPLEX SUBUNIT HSK3"/>
    <property type="match status" value="1"/>
</dbReference>
<dbReference type="OMA" id="FMELREQ"/>